<evidence type="ECO:0000313" key="4">
    <source>
        <dbReference type="Proteomes" id="UP001596011"/>
    </source>
</evidence>
<evidence type="ECO:0000313" key="3">
    <source>
        <dbReference type="EMBL" id="MFC4630779.1"/>
    </source>
</evidence>
<dbReference type="SMART" id="SM00829">
    <property type="entry name" value="PKS_ER"/>
    <property type="match status" value="1"/>
</dbReference>
<dbReference type="InterPro" id="IPR011032">
    <property type="entry name" value="GroES-like_sf"/>
</dbReference>
<dbReference type="Proteomes" id="UP001596011">
    <property type="component" value="Unassembled WGS sequence"/>
</dbReference>
<dbReference type="Pfam" id="PF08240">
    <property type="entry name" value="ADH_N"/>
    <property type="match status" value="1"/>
</dbReference>
<gene>
    <name evidence="3" type="ORF">ACFO6V_21210</name>
</gene>
<comment type="caution">
    <text evidence="3">The sequence shown here is derived from an EMBL/GenBank/DDBJ whole genome shotgun (WGS) entry which is preliminary data.</text>
</comment>
<dbReference type="InterPro" id="IPR051603">
    <property type="entry name" value="Zinc-ADH_QOR/CCCR"/>
</dbReference>
<dbReference type="InterPro" id="IPR013149">
    <property type="entry name" value="ADH-like_C"/>
</dbReference>
<dbReference type="EC" id="1.-.-.-" evidence="3"/>
<dbReference type="EMBL" id="JBHSFI010000006">
    <property type="protein sequence ID" value="MFC4630779.1"/>
    <property type="molecule type" value="Genomic_DNA"/>
</dbReference>
<sequence length="316" mass="31479">MRALHVPAPGQPPVLGELDIPQPGPGDVLVKVRAAGLNPVDNILAAGHMTQAVAHAYPLVLGRDVAGTVEAVGKDVTHVSPGDRVLGCLPLRPPVQAGTLADYAVLPGDGVTPLPEGLDFVTAAALPLAASAAFAAIESASPQEGEVVLVNGATGGVGLFAVQLAAARGAVVVATGTPEDEERLLKLGAATVIDYTAGSVVGQVRAEHSDGVDVLINLVGQSPEQVPFAALRVGGRVASTTFGVVTDEALATANATGEVVSANPVRETTAPLAALAAINGLTVEVAEVLPLERAIEGLATLAAGIARGKVVVAIDA</sequence>
<organism evidence="3 4">
    <name type="scientific">Promicromonospora alba</name>
    <dbReference type="NCBI Taxonomy" id="1616110"/>
    <lineage>
        <taxon>Bacteria</taxon>
        <taxon>Bacillati</taxon>
        <taxon>Actinomycetota</taxon>
        <taxon>Actinomycetes</taxon>
        <taxon>Micrococcales</taxon>
        <taxon>Promicromonosporaceae</taxon>
        <taxon>Promicromonospora</taxon>
    </lineage>
</organism>
<protein>
    <submittedName>
        <fullName evidence="3">NADP-dependent oxidoreductase</fullName>
        <ecNumber evidence="3">1.-.-.-</ecNumber>
    </submittedName>
</protein>
<proteinExistence type="predicted"/>
<dbReference type="InterPro" id="IPR036291">
    <property type="entry name" value="NAD(P)-bd_dom_sf"/>
</dbReference>
<evidence type="ECO:0000256" key="1">
    <source>
        <dbReference type="ARBA" id="ARBA00022857"/>
    </source>
</evidence>
<accession>A0ABV9HKK0</accession>
<keyword evidence="3" id="KW-0560">Oxidoreductase</keyword>
<keyword evidence="4" id="KW-1185">Reference proteome</keyword>
<dbReference type="GO" id="GO:0016491">
    <property type="term" value="F:oxidoreductase activity"/>
    <property type="evidence" value="ECO:0007669"/>
    <property type="project" value="UniProtKB-KW"/>
</dbReference>
<dbReference type="Gene3D" id="3.40.50.720">
    <property type="entry name" value="NAD(P)-binding Rossmann-like Domain"/>
    <property type="match status" value="1"/>
</dbReference>
<dbReference type="Pfam" id="PF00107">
    <property type="entry name" value="ADH_zinc_N"/>
    <property type="match status" value="1"/>
</dbReference>
<feature type="domain" description="Enoyl reductase (ER)" evidence="2">
    <location>
        <begin position="10"/>
        <end position="312"/>
    </location>
</feature>
<dbReference type="SUPFAM" id="SSF51735">
    <property type="entry name" value="NAD(P)-binding Rossmann-fold domains"/>
    <property type="match status" value="1"/>
</dbReference>
<reference evidence="4" key="1">
    <citation type="journal article" date="2019" name="Int. J. Syst. Evol. Microbiol.">
        <title>The Global Catalogue of Microorganisms (GCM) 10K type strain sequencing project: providing services to taxonomists for standard genome sequencing and annotation.</title>
        <authorList>
            <consortium name="The Broad Institute Genomics Platform"/>
            <consortium name="The Broad Institute Genome Sequencing Center for Infectious Disease"/>
            <person name="Wu L."/>
            <person name="Ma J."/>
        </authorList>
    </citation>
    <scope>NUCLEOTIDE SEQUENCE [LARGE SCALE GENOMIC DNA]</scope>
    <source>
        <strain evidence="4">CCUG 42722</strain>
    </source>
</reference>
<dbReference type="InterPro" id="IPR013154">
    <property type="entry name" value="ADH-like_N"/>
</dbReference>
<name>A0ABV9HKK0_9MICO</name>
<dbReference type="CDD" id="cd05289">
    <property type="entry name" value="MDR_like_2"/>
    <property type="match status" value="1"/>
</dbReference>
<keyword evidence="1" id="KW-0521">NADP</keyword>
<dbReference type="RefSeq" id="WP_377138987.1">
    <property type="nucleotide sequence ID" value="NZ_JBHSFI010000006.1"/>
</dbReference>
<dbReference type="Gene3D" id="3.90.180.10">
    <property type="entry name" value="Medium-chain alcohol dehydrogenases, catalytic domain"/>
    <property type="match status" value="1"/>
</dbReference>
<dbReference type="SUPFAM" id="SSF50129">
    <property type="entry name" value="GroES-like"/>
    <property type="match status" value="1"/>
</dbReference>
<dbReference type="PANTHER" id="PTHR44154">
    <property type="entry name" value="QUINONE OXIDOREDUCTASE"/>
    <property type="match status" value="1"/>
</dbReference>
<evidence type="ECO:0000259" key="2">
    <source>
        <dbReference type="SMART" id="SM00829"/>
    </source>
</evidence>
<dbReference type="InterPro" id="IPR020843">
    <property type="entry name" value="ER"/>
</dbReference>
<dbReference type="PANTHER" id="PTHR44154:SF1">
    <property type="entry name" value="QUINONE OXIDOREDUCTASE"/>
    <property type="match status" value="1"/>
</dbReference>